<dbReference type="InterPro" id="IPR036928">
    <property type="entry name" value="AS_sf"/>
</dbReference>
<dbReference type="SUPFAM" id="SSF75304">
    <property type="entry name" value="Amidase signature (AS) enzymes"/>
    <property type="match status" value="1"/>
</dbReference>
<dbReference type="AlphaFoldDB" id="A0AAV9P6J2"/>
<dbReference type="Pfam" id="PF01425">
    <property type="entry name" value="Amidase"/>
    <property type="match status" value="1"/>
</dbReference>
<dbReference type="GeneID" id="89928127"/>
<dbReference type="InterPro" id="IPR000120">
    <property type="entry name" value="Amidase"/>
</dbReference>
<reference evidence="3 4" key="1">
    <citation type="submission" date="2023-08" db="EMBL/GenBank/DDBJ databases">
        <title>Black Yeasts Isolated from many extreme environments.</title>
        <authorList>
            <person name="Coleine C."/>
            <person name="Stajich J.E."/>
            <person name="Selbmann L."/>
        </authorList>
    </citation>
    <scope>NUCLEOTIDE SEQUENCE [LARGE SCALE GENOMIC DNA]</scope>
    <source>
        <strain evidence="3 4">CCFEE 5935</strain>
    </source>
</reference>
<dbReference type="PANTHER" id="PTHR11895">
    <property type="entry name" value="TRANSAMIDASE"/>
    <property type="match status" value="1"/>
</dbReference>
<feature type="domain" description="Amidase" evidence="2">
    <location>
        <begin position="32"/>
        <end position="433"/>
    </location>
</feature>
<comment type="caution">
    <text evidence="3">The sequence shown here is derived from an EMBL/GenBank/DDBJ whole genome shotgun (WGS) entry which is preliminary data.</text>
</comment>
<proteinExistence type="predicted"/>
<accession>A0AAV9P6J2</accession>
<evidence type="ECO:0000259" key="2">
    <source>
        <dbReference type="Pfam" id="PF01425"/>
    </source>
</evidence>
<dbReference type="Gene3D" id="3.90.1300.10">
    <property type="entry name" value="Amidase signature (AS) domain"/>
    <property type="match status" value="1"/>
</dbReference>
<protein>
    <recommendedName>
        <fullName evidence="2">Amidase domain-containing protein</fullName>
    </recommendedName>
</protein>
<keyword evidence="4" id="KW-1185">Reference proteome</keyword>
<evidence type="ECO:0000256" key="1">
    <source>
        <dbReference type="SAM" id="MobiDB-lite"/>
    </source>
</evidence>
<dbReference type="RefSeq" id="XP_064657829.1">
    <property type="nucleotide sequence ID" value="XM_064804028.1"/>
</dbReference>
<gene>
    <name evidence="3" type="ORF">LTR77_006788</name>
</gene>
<feature type="compositionally biased region" description="Polar residues" evidence="1">
    <location>
        <begin position="135"/>
        <end position="147"/>
    </location>
</feature>
<dbReference type="GO" id="GO:0003824">
    <property type="term" value="F:catalytic activity"/>
    <property type="evidence" value="ECO:0007669"/>
    <property type="project" value="InterPro"/>
</dbReference>
<sequence length="473" mass="51953">MSAVSDHEEPWKLTAAEVLPLLRSGELKVLDLAKSLLTRIHQRDESVKAWVWLSPSQILQQAQVLDDIPSAQRGPLHGLPVGVKDIILTKDMPTQYNSKLYQSETPINADANCIITLRQAGALIFGKTTTTEFASSKQGNWHQNHTANPHDLERTPGGSSSGSGAAVGDFQIPVALGTQTGGSIIRPASFNGCYGFKPTWGSISREGIAQWSWTLDTCGFLCRSVEDVERILDVFQVMDDEPIPKEPFSLKGAVIGFAKTHNWPAAGPGTEKAMEKAVELLKKQGARAEAVDLPEDMGFDNALKWHNTVLNAEGKTSFLGQYRTDTKLLHDDIVGYVENRKNVSRKDQLEAYDSCARLRVTWDEIASKCDLVITPSIPDEAPKGLENTGNMTFCSMWTMLHAPALNIPGFAGENGLPIGLTAVAPRFRDRHLLHVARTIGPLFEKEGGWQRKNVESIPIRQPVRRSSTGLRST</sequence>
<dbReference type="InterPro" id="IPR023631">
    <property type="entry name" value="Amidase_dom"/>
</dbReference>
<dbReference type="Proteomes" id="UP001337655">
    <property type="component" value="Unassembled WGS sequence"/>
</dbReference>
<name>A0AAV9P6J2_9PEZI</name>
<dbReference type="EMBL" id="JAVRRT010000010">
    <property type="protein sequence ID" value="KAK5168219.1"/>
    <property type="molecule type" value="Genomic_DNA"/>
</dbReference>
<organism evidence="3 4">
    <name type="scientific">Saxophila tyrrhenica</name>
    <dbReference type="NCBI Taxonomy" id="1690608"/>
    <lineage>
        <taxon>Eukaryota</taxon>
        <taxon>Fungi</taxon>
        <taxon>Dikarya</taxon>
        <taxon>Ascomycota</taxon>
        <taxon>Pezizomycotina</taxon>
        <taxon>Dothideomycetes</taxon>
        <taxon>Dothideomycetidae</taxon>
        <taxon>Mycosphaerellales</taxon>
        <taxon>Extremaceae</taxon>
        <taxon>Saxophila</taxon>
    </lineage>
</organism>
<feature type="region of interest" description="Disordered" evidence="1">
    <location>
        <begin position="135"/>
        <end position="164"/>
    </location>
</feature>
<dbReference type="PANTHER" id="PTHR11895:SF151">
    <property type="entry name" value="GLUTAMYL-TRNA(GLN) AMIDOTRANSFERASE SUBUNIT A"/>
    <property type="match status" value="1"/>
</dbReference>
<evidence type="ECO:0000313" key="4">
    <source>
        <dbReference type="Proteomes" id="UP001337655"/>
    </source>
</evidence>
<evidence type="ECO:0000313" key="3">
    <source>
        <dbReference type="EMBL" id="KAK5168219.1"/>
    </source>
</evidence>